<dbReference type="Gene3D" id="3.40.50.1000">
    <property type="entry name" value="HAD superfamily/HAD-like"/>
    <property type="match status" value="1"/>
</dbReference>
<reference evidence="1" key="1">
    <citation type="journal article" date="2020" name="Stud. Mycol.">
        <title>101 Dothideomycetes genomes: a test case for predicting lifestyles and emergence of pathogens.</title>
        <authorList>
            <person name="Haridas S."/>
            <person name="Albert R."/>
            <person name="Binder M."/>
            <person name="Bloem J."/>
            <person name="Labutti K."/>
            <person name="Salamov A."/>
            <person name="Andreopoulos B."/>
            <person name="Baker S."/>
            <person name="Barry K."/>
            <person name="Bills G."/>
            <person name="Bluhm B."/>
            <person name="Cannon C."/>
            <person name="Castanera R."/>
            <person name="Culley D."/>
            <person name="Daum C."/>
            <person name="Ezra D."/>
            <person name="Gonzalez J."/>
            <person name="Henrissat B."/>
            <person name="Kuo A."/>
            <person name="Liang C."/>
            <person name="Lipzen A."/>
            <person name="Lutzoni F."/>
            <person name="Magnuson J."/>
            <person name="Mondo S."/>
            <person name="Nolan M."/>
            <person name="Ohm R."/>
            <person name="Pangilinan J."/>
            <person name="Park H.-J."/>
            <person name="Ramirez L."/>
            <person name="Alfaro M."/>
            <person name="Sun H."/>
            <person name="Tritt A."/>
            <person name="Yoshinaga Y."/>
            <person name="Zwiers L.-H."/>
            <person name="Turgeon B."/>
            <person name="Goodwin S."/>
            <person name="Spatafora J."/>
            <person name="Crous P."/>
            <person name="Grigoriev I."/>
        </authorList>
    </citation>
    <scope>NUCLEOTIDE SEQUENCE</scope>
    <source>
        <strain evidence="1">CBS 133067</strain>
    </source>
</reference>
<dbReference type="InterPro" id="IPR044924">
    <property type="entry name" value="HAD-SF_hydro_IA_REG-2-like_cap"/>
</dbReference>
<dbReference type="Proteomes" id="UP000799772">
    <property type="component" value="Unassembled WGS sequence"/>
</dbReference>
<dbReference type="SUPFAM" id="SSF56784">
    <property type="entry name" value="HAD-like"/>
    <property type="match status" value="1"/>
</dbReference>
<organism evidence="1 2">
    <name type="scientific">Rhizodiscina lignyota</name>
    <dbReference type="NCBI Taxonomy" id="1504668"/>
    <lineage>
        <taxon>Eukaryota</taxon>
        <taxon>Fungi</taxon>
        <taxon>Dikarya</taxon>
        <taxon>Ascomycota</taxon>
        <taxon>Pezizomycotina</taxon>
        <taxon>Dothideomycetes</taxon>
        <taxon>Pleosporomycetidae</taxon>
        <taxon>Aulographales</taxon>
        <taxon>Rhizodiscinaceae</taxon>
        <taxon>Rhizodiscina</taxon>
    </lineage>
</organism>
<accession>A0A9P4M4C2</accession>
<dbReference type="InterPro" id="IPR023214">
    <property type="entry name" value="HAD_sf"/>
</dbReference>
<name>A0A9P4M4C2_9PEZI</name>
<dbReference type="Gene3D" id="1.10.150.720">
    <property type="entry name" value="Haloacid dehalogenase-like hydrolase"/>
    <property type="match status" value="1"/>
</dbReference>
<dbReference type="Pfam" id="PF00702">
    <property type="entry name" value="Hydrolase"/>
    <property type="match status" value="1"/>
</dbReference>
<comment type="caution">
    <text evidence="1">The sequence shown here is derived from an EMBL/GenBank/DDBJ whole genome shotgun (WGS) entry which is preliminary data.</text>
</comment>
<evidence type="ECO:0000313" key="2">
    <source>
        <dbReference type="Proteomes" id="UP000799772"/>
    </source>
</evidence>
<keyword evidence="2" id="KW-1185">Reference proteome</keyword>
<dbReference type="PANTHER" id="PTHR46191:SF2">
    <property type="entry name" value="HALOACID DEHALOGENASE-LIKE HYDROLASE DOMAIN-CONTAINING PROTEIN 3"/>
    <property type="match status" value="1"/>
</dbReference>
<dbReference type="InterPro" id="IPR036412">
    <property type="entry name" value="HAD-like_sf"/>
</dbReference>
<proteinExistence type="predicted"/>
<dbReference type="OrthoDB" id="444127at2759"/>
<dbReference type="PANTHER" id="PTHR46191">
    <property type="match status" value="1"/>
</dbReference>
<gene>
    <name evidence="1" type="ORF">NA57DRAFT_77811</name>
</gene>
<protein>
    <submittedName>
        <fullName evidence="1">Haloacid dehalogenase</fullName>
    </submittedName>
</protein>
<dbReference type="InterPro" id="IPR051828">
    <property type="entry name" value="HAD-like_hydrolase_domain"/>
</dbReference>
<sequence>MPPKKNLLLCFDAFGTLFTPQPSVPEQYSDVARRHGLTGFSVEELNSTFRKAFKDEAKQHPNYGKSVGMKPPQWWANIISKTFQPFLKPQQTLPSQLIPDLIHRFSSKDGYRIFEDVLPFFTMLRTNKEHLRSLDQHFPPPSIDPELSAQWPWQKTVVGIITNSDDRIPDILSSFGLNIGHRRVGARQGEIAKADIAEDVSFVVISYDAGFEKPDPRIFGAAVGMLEECLAAEAARDGSVASSDGFEKLYVGDEVLKDAVGASKAGWDAILLDREGKFHNDFEKEKEAIITWI</sequence>
<dbReference type="EMBL" id="ML978128">
    <property type="protein sequence ID" value="KAF2097556.1"/>
    <property type="molecule type" value="Genomic_DNA"/>
</dbReference>
<dbReference type="GO" id="GO:0005634">
    <property type="term" value="C:nucleus"/>
    <property type="evidence" value="ECO:0007669"/>
    <property type="project" value="TreeGrafter"/>
</dbReference>
<evidence type="ECO:0000313" key="1">
    <source>
        <dbReference type="EMBL" id="KAF2097556.1"/>
    </source>
</evidence>
<dbReference type="AlphaFoldDB" id="A0A9P4M4C2"/>